<dbReference type="STRING" id="41067.A0A2I2FFH7"/>
<dbReference type="EMBL" id="KZ559130">
    <property type="protein sequence ID" value="PLB39374.1"/>
    <property type="molecule type" value="Genomic_DNA"/>
</dbReference>
<evidence type="ECO:0000256" key="1">
    <source>
        <dbReference type="SAM" id="Coils"/>
    </source>
</evidence>
<dbReference type="RefSeq" id="XP_024673386.1">
    <property type="nucleotide sequence ID" value="XM_024816294.1"/>
</dbReference>
<organism evidence="3 4">
    <name type="scientific">Aspergillus candidus</name>
    <dbReference type="NCBI Taxonomy" id="41067"/>
    <lineage>
        <taxon>Eukaryota</taxon>
        <taxon>Fungi</taxon>
        <taxon>Dikarya</taxon>
        <taxon>Ascomycota</taxon>
        <taxon>Pezizomycotina</taxon>
        <taxon>Eurotiomycetes</taxon>
        <taxon>Eurotiomycetidae</taxon>
        <taxon>Eurotiales</taxon>
        <taxon>Aspergillaceae</taxon>
        <taxon>Aspergillus</taxon>
        <taxon>Aspergillus subgen. Circumdati</taxon>
    </lineage>
</organism>
<evidence type="ECO:0000313" key="3">
    <source>
        <dbReference type="EMBL" id="PLB39374.1"/>
    </source>
</evidence>
<protein>
    <submittedName>
        <fullName evidence="3">Uncharacterized protein</fullName>
    </submittedName>
</protein>
<feature type="region of interest" description="Disordered" evidence="2">
    <location>
        <begin position="121"/>
        <end position="140"/>
    </location>
</feature>
<proteinExistence type="predicted"/>
<gene>
    <name evidence="3" type="ORF">BDW47DRAFT_124684</name>
</gene>
<dbReference type="OrthoDB" id="272266at2759"/>
<keyword evidence="4" id="KW-1185">Reference proteome</keyword>
<sequence length="140" mass="15423">MSKRNKKDGDSSSHVVDDGTALVLEYLQKQGTPEIIAAEESTATRLQEQIDKLKVSERKTRAELTACYAKPLLSELRDDIEKLREEVASITAQLARVRESNPLNDGSCDVKIERTFGRNTVGKDGVIGSLPRPKTGPETL</sequence>
<evidence type="ECO:0000256" key="2">
    <source>
        <dbReference type="SAM" id="MobiDB-lite"/>
    </source>
</evidence>
<name>A0A2I2FFH7_ASPCN</name>
<dbReference type="Proteomes" id="UP000234585">
    <property type="component" value="Unassembled WGS sequence"/>
</dbReference>
<dbReference type="AlphaFoldDB" id="A0A2I2FFH7"/>
<feature type="coiled-coil region" evidence="1">
    <location>
        <begin position="36"/>
        <end position="100"/>
    </location>
</feature>
<evidence type="ECO:0000313" key="4">
    <source>
        <dbReference type="Proteomes" id="UP000234585"/>
    </source>
</evidence>
<keyword evidence="1" id="KW-0175">Coiled coil</keyword>
<reference evidence="3 4" key="1">
    <citation type="submission" date="2017-12" db="EMBL/GenBank/DDBJ databases">
        <authorList>
            <consortium name="DOE Joint Genome Institute"/>
            <person name="Haridas S."/>
            <person name="Kjaerbolling I."/>
            <person name="Vesth T.C."/>
            <person name="Frisvad J.C."/>
            <person name="Nybo J.L."/>
            <person name="Theobald S."/>
            <person name="Kuo A."/>
            <person name="Bowyer P."/>
            <person name="Matsuda Y."/>
            <person name="Mondo S."/>
            <person name="Lyhne E.K."/>
            <person name="Kogle M.E."/>
            <person name="Clum A."/>
            <person name="Lipzen A."/>
            <person name="Salamov A."/>
            <person name="Ngan C.Y."/>
            <person name="Daum C."/>
            <person name="Chiniquy J."/>
            <person name="Barry K."/>
            <person name="LaButti K."/>
            <person name="Simmons B.A."/>
            <person name="Magnuson J.K."/>
            <person name="Mortensen U.H."/>
            <person name="Larsen T.O."/>
            <person name="Grigoriev I.V."/>
            <person name="Baker S.E."/>
            <person name="Andersen M.R."/>
            <person name="Nordberg H.P."/>
            <person name="Cantor M.N."/>
            <person name="Hua S.X."/>
        </authorList>
    </citation>
    <scope>NUCLEOTIDE SEQUENCE [LARGE SCALE GENOMIC DNA]</scope>
    <source>
        <strain evidence="3 4">CBS 102.13</strain>
    </source>
</reference>
<dbReference type="GeneID" id="36523454"/>
<accession>A0A2I2FFH7</accession>